<keyword evidence="6" id="KW-1185">Reference proteome</keyword>
<dbReference type="InterPro" id="IPR056002">
    <property type="entry name" value="DUF7580"/>
</dbReference>
<reference evidence="4" key="3">
    <citation type="submission" date="2011-03" db="EMBL/GenBank/DDBJ databases">
        <title>Annotation of Magnaporthe poae ATCC 64411.</title>
        <authorList>
            <person name="Ma L.-J."/>
            <person name="Dead R."/>
            <person name="Young S.K."/>
            <person name="Zeng Q."/>
            <person name="Gargeya S."/>
            <person name="Fitzgerald M."/>
            <person name="Haas B."/>
            <person name="Abouelleil A."/>
            <person name="Alvarado L."/>
            <person name="Arachchi H.M."/>
            <person name="Berlin A."/>
            <person name="Brown A."/>
            <person name="Chapman S.B."/>
            <person name="Chen Z."/>
            <person name="Dunbar C."/>
            <person name="Freedman E."/>
            <person name="Gearin G."/>
            <person name="Gellesch M."/>
            <person name="Goldberg J."/>
            <person name="Griggs A."/>
            <person name="Gujja S."/>
            <person name="Heiman D."/>
            <person name="Howarth C."/>
            <person name="Larson L."/>
            <person name="Lui A."/>
            <person name="MacDonald P.J.P."/>
            <person name="Mehta T."/>
            <person name="Montmayeur A."/>
            <person name="Murphy C."/>
            <person name="Neiman D."/>
            <person name="Pearson M."/>
            <person name="Priest M."/>
            <person name="Roberts A."/>
            <person name="Saif S."/>
            <person name="Shea T."/>
            <person name="Shenoy N."/>
            <person name="Sisk P."/>
            <person name="Stolte C."/>
            <person name="Sykes S."/>
            <person name="Yandava C."/>
            <person name="Wortman J."/>
            <person name="Nusbaum C."/>
            <person name="Birren B."/>
        </authorList>
    </citation>
    <scope>NUCLEOTIDE SEQUENCE</scope>
    <source>
        <strain evidence="4">ATCC 64411</strain>
    </source>
</reference>
<dbReference type="OMA" id="WHETHFE"/>
<dbReference type="PANTHER" id="PTHR35186">
    <property type="entry name" value="ANK_REP_REGION DOMAIN-CONTAINING PROTEIN"/>
    <property type="match status" value="1"/>
</dbReference>
<dbReference type="PANTHER" id="PTHR35186:SF4">
    <property type="entry name" value="PRION-INHIBITION AND PROPAGATION HELO DOMAIN-CONTAINING PROTEIN"/>
    <property type="match status" value="1"/>
</dbReference>
<dbReference type="AlphaFoldDB" id="A0A0C4E030"/>
<feature type="compositionally biased region" description="Basic and acidic residues" evidence="2">
    <location>
        <begin position="297"/>
        <end position="324"/>
    </location>
</feature>
<reference evidence="4" key="1">
    <citation type="submission" date="2010-05" db="EMBL/GenBank/DDBJ databases">
        <title>The Genome Sequence of Magnaporthe poae strain ATCC 64411.</title>
        <authorList>
            <consortium name="The Broad Institute Genome Sequencing Platform"/>
            <consortium name="Broad Institute Genome Sequencing Center for Infectious Disease"/>
            <person name="Ma L.-J."/>
            <person name="Dead R."/>
            <person name="Young S."/>
            <person name="Zeng Q."/>
            <person name="Koehrsen M."/>
            <person name="Alvarado L."/>
            <person name="Berlin A."/>
            <person name="Chapman S.B."/>
            <person name="Chen Z."/>
            <person name="Freedman E."/>
            <person name="Gellesch M."/>
            <person name="Goldberg J."/>
            <person name="Griggs A."/>
            <person name="Gujja S."/>
            <person name="Heilman E.R."/>
            <person name="Heiman D."/>
            <person name="Hepburn T."/>
            <person name="Howarth C."/>
            <person name="Jen D."/>
            <person name="Larson L."/>
            <person name="Mehta T."/>
            <person name="Neiman D."/>
            <person name="Pearson M."/>
            <person name="Roberts A."/>
            <person name="Saif S."/>
            <person name="Shea T."/>
            <person name="Shenoy N."/>
            <person name="Sisk P."/>
            <person name="Stolte C."/>
            <person name="Sykes S."/>
            <person name="Walk T."/>
            <person name="White J."/>
            <person name="Yandava C."/>
            <person name="Haas B."/>
            <person name="Nusbaum C."/>
            <person name="Birren B."/>
        </authorList>
    </citation>
    <scope>NUCLEOTIDE SEQUENCE</scope>
    <source>
        <strain evidence="4">ATCC 64411</strain>
    </source>
</reference>
<reference evidence="5" key="5">
    <citation type="submission" date="2015-06" db="UniProtKB">
        <authorList>
            <consortium name="EnsemblFungi"/>
        </authorList>
    </citation>
    <scope>IDENTIFICATION</scope>
    <source>
        <strain evidence="5">ATCC 64411</strain>
    </source>
</reference>
<protein>
    <recommendedName>
        <fullName evidence="3">DUF7580 domain-containing protein</fullName>
    </recommendedName>
</protein>
<dbReference type="eggNOG" id="ENOG502SK8M">
    <property type="taxonomic scope" value="Eukaryota"/>
</dbReference>
<reference evidence="6" key="2">
    <citation type="submission" date="2010-05" db="EMBL/GenBank/DDBJ databases">
        <title>The genome sequence of Magnaporthe poae strain ATCC 64411.</title>
        <authorList>
            <person name="Ma L.-J."/>
            <person name="Dead R."/>
            <person name="Young S."/>
            <person name="Zeng Q."/>
            <person name="Koehrsen M."/>
            <person name="Alvarado L."/>
            <person name="Berlin A."/>
            <person name="Chapman S.B."/>
            <person name="Chen Z."/>
            <person name="Freedman E."/>
            <person name="Gellesch M."/>
            <person name="Goldberg J."/>
            <person name="Griggs A."/>
            <person name="Gujja S."/>
            <person name="Heilman E.R."/>
            <person name="Heiman D."/>
            <person name="Hepburn T."/>
            <person name="Howarth C."/>
            <person name="Jen D."/>
            <person name="Larson L."/>
            <person name="Mehta T."/>
            <person name="Neiman D."/>
            <person name="Pearson M."/>
            <person name="Roberts A."/>
            <person name="Saif S."/>
            <person name="Shea T."/>
            <person name="Shenoy N."/>
            <person name="Sisk P."/>
            <person name="Stolte C."/>
            <person name="Sykes S."/>
            <person name="Walk T."/>
            <person name="White J."/>
            <person name="Yandava C."/>
            <person name="Haas B."/>
            <person name="Nusbaum C."/>
            <person name="Birren B."/>
        </authorList>
    </citation>
    <scope>NUCLEOTIDE SEQUENCE [LARGE SCALE GENOMIC DNA]</scope>
    <source>
        <strain evidence="6">ATCC 64411 / 73-15</strain>
    </source>
</reference>
<dbReference type="OrthoDB" id="3565018at2759"/>
<feature type="domain" description="DUF7580" evidence="3">
    <location>
        <begin position="445"/>
        <end position="647"/>
    </location>
</feature>
<evidence type="ECO:0000256" key="2">
    <source>
        <dbReference type="SAM" id="MobiDB-lite"/>
    </source>
</evidence>
<proteinExistence type="predicted"/>
<organism evidence="5 6">
    <name type="scientific">Magnaporthiopsis poae (strain ATCC 64411 / 73-15)</name>
    <name type="common">Kentucky bluegrass fungus</name>
    <name type="synonym">Magnaporthe poae</name>
    <dbReference type="NCBI Taxonomy" id="644358"/>
    <lineage>
        <taxon>Eukaryota</taxon>
        <taxon>Fungi</taxon>
        <taxon>Dikarya</taxon>
        <taxon>Ascomycota</taxon>
        <taxon>Pezizomycotina</taxon>
        <taxon>Sordariomycetes</taxon>
        <taxon>Sordariomycetidae</taxon>
        <taxon>Magnaporthales</taxon>
        <taxon>Magnaporthaceae</taxon>
        <taxon>Magnaporthiopsis</taxon>
    </lineage>
</organism>
<accession>A0A0C4E030</accession>
<evidence type="ECO:0000313" key="5">
    <source>
        <dbReference type="EnsemblFungi" id="MAPG_05696T0"/>
    </source>
</evidence>
<dbReference type="EMBL" id="GL876969">
    <property type="protein sequence ID" value="KLU86684.1"/>
    <property type="molecule type" value="Genomic_DNA"/>
</dbReference>
<dbReference type="VEuPathDB" id="FungiDB:MAPG_05696"/>
<evidence type="ECO:0000313" key="4">
    <source>
        <dbReference type="EMBL" id="KLU86684.1"/>
    </source>
</evidence>
<name>A0A0C4E030_MAGP6</name>
<reference evidence="5" key="4">
    <citation type="journal article" date="2015" name="G3 (Bethesda)">
        <title>Genome sequences of three phytopathogenic species of the Magnaporthaceae family of fungi.</title>
        <authorList>
            <person name="Okagaki L.H."/>
            <person name="Nunes C.C."/>
            <person name="Sailsbery J."/>
            <person name="Clay B."/>
            <person name="Brown D."/>
            <person name="John T."/>
            <person name="Oh Y."/>
            <person name="Young N."/>
            <person name="Fitzgerald M."/>
            <person name="Haas B.J."/>
            <person name="Zeng Q."/>
            <person name="Young S."/>
            <person name="Adiconis X."/>
            <person name="Fan L."/>
            <person name="Levin J.Z."/>
            <person name="Mitchell T.K."/>
            <person name="Okubara P.A."/>
            <person name="Farman M.L."/>
            <person name="Kohn L.M."/>
            <person name="Birren B."/>
            <person name="Ma L.-J."/>
            <person name="Dean R.A."/>
        </authorList>
    </citation>
    <scope>NUCLEOTIDE SEQUENCE</scope>
    <source>
        <strain evidence="5">ATCC 64411 / 73-15</strain>
    </source>
</reference>
<dbReference type="Proteomes" id="UP000011715">
    <property type="component" value="Unassembled WGS sequence"/>
</dbReference>
<dbReference type="EnsemblFungi" id="MAPG_05696T0">
    <property type="protein sequence ID" value="MAPG_05696T0"/>
    <property type="gene ID" value="MAPG_05696"/>
</dbReference>
<gene>
    <name evidence="4" type="ORF">MAPG_05696</name>
</gene>
<feature type="region of interest" description="Disordered" evidence="2">
    <location>
        <begin position="350"/>
        <end position="397"/>
    </location>
</feature>
<feature type="compositionally biased region" description="Polar residues" evidence="2">
    <location>
        <begin position="379"/>
        <end position="396"/>
    </location>
</feature>
<evidence type="ECO:0000256" key="1">
    <source>
        <dbReference type="SAM" id="Coils"/>
    </source>
</evidence>
<feature type="region of interest" description="Disordered" evidence="2">
    <location>
        <begin position="274"/>
        <end position="336"/>
    </location>
</feature>
<feature type="coiled-coil region" evidence="1">
    <location>
        <begin position="149"/>
        <end position="182"/>
    </location>
</feature>
<feature type="compositionally biased region" description="Low complexity" evidence="2">
    <location>
        <begin position="362"/>
        <end position="377"/>
    </location>
</feature>
<keyword evidence="1" id="KW-0175">Coiled coil</keyword>
<evidence type="ECO:0000313" key="6">
    <source>
        <dbReference type="Proteomes" id="UP000011715"/>
    </source>
</evidence>
<dbReference type="EMBL" id="ADBL01001365">
    <property type="status" value="NOT_ANNOTATED_CDS"/>
    <property type="molecule type" value="Genomic_DNA"/>
</dbReference>
<evidence type="ECO:0000259" key="3">
    <source>
        <dbReference type="Pfam" id="PF24476"/>
    </source>
</evidence>
<dbReference type="STRING" id="644358.A0A0C4E030"/>
<dbReference type="Pfam" id="PF24476">
    <property type="entry name" value="DUF7580"/>
    <property type="match status" value="1"/>
</dbReference>
<sequence>MSGFEIAGAVLASISTIISAVDTYKKADRRLKFWRRFWEHHITLSRDLEHEKCVFELNIKTLLLPLQIDDARIQSLLDQPGGPEWRLPGVEESIKTRLGTSYDRYLGIMEEFQSAVGQLEQELKLKPPGVNVGNVEYQINRLSLSADGGSKARQLLRELSERNKQLQRLLEQTDKVAQLNQQRSRAALAGKIAKTNPVMLSFWKKATGLYWALQATWCSCSCPMIHLTHMLLEHQTAHQKHQYEVMFAASESAMCWKLRKAFLMLAEAETQATAAPKPGDGVSPINDPVPKDGLNVDAKKGEDCAARERRSISRGKERLGDTREPGAQVKMASASGSLRQLAGTMLSPVTKQAVDTKARAESPTPSTSRQSTSQMTPLATETSVQSAPQAVPSSPTFAEMRGTVPKLEHVGGQHAGVLHYSGEDEDYMYYLYPEPKETMLRCEFVTLHQLINEDKLPPLKFRERLVIALSLAWSFLKLLESPWIPHHWTTKDIIFFPDAKEPHLLDLERPHLRGRSPSEDDRDKSKEVAVDICYGGRWSLTHNAVRQASLSRLGIVLEELCFRCSIEKRRAWQRGYHQQLRPRTKQEELETDVLVGLGWRREIKEEAAGLEFSQAVEWCLDGNGLSVIGPDSWRCEMLKEVVWPLERACQEFRRDDVPGRMEGLADTKTAAC</sequence>